<feature type="region of interest" description="Disordered" evidence="1">
    <location>
        <begin position="125"/>
        <end position="152"/>
    </location>
</feature>
<protein>
    <recommendedName>
        <fullName evidence="4">Immunity protein Imm1</fullName>
    </recommendedName>
</protein>
<evidence type="ECO:0000313" key="2">
    <source>
        <dbReference type="EMBL" id="MBB4957562.1"/>
    </source>
</evidence>
<evidence type="ECO:0008006" key="4">
    <source>
        <dbReference type="Google" id="ProtNLM"/>
    </source>
</evidence>
<sequence>MTTYEATWLGTGHATLSNPEQVDAVLAPLHQAGQPVVVDVFRYRDGRPDGGVQVGVGHPERSFVLYFGHPEGGYAVEPGVGPWDGDIEFSYGGQATEYHPTETRITPVRALEVVRQLIATDERPSSVEWDERTGCGDEPVDVGRFPVDDPWS</sequence>
<feature type="compositionally biased region" description="Basic and acidic residues" evidence="1">
    <location>
        <begin position="125"/>
        <end position="135"/>
    </location>
</feature>
<dbReference type="AlphaFoldDB" id="A0A7W7SML0"/>
<evidence type="ECO:0000313" key="3">
    <source>
        <dbReference type="Proteomes" id="UP000578819"/>
    </source>
</evidence>
<dbReference type="InterPro" id="IPR025680">
    <property type="entry name" value="DddI"/>
</dbReference>
<organism evidence="2 3">
    <name type="scientific">Micromonospora polyrhachis</name>
    <dbReference type="NCBI Taxonomy" id="1282883"/>
    <lineage>
        <taxon>Bacteria</taxon>
        <taxon>Bacillati</taxon>
        <taxon>Actinomycetota</taxon>
        <taxon>Actinomycetes</taxon>
        <taxon>Micromonosporales</taxon>
        <taxon>Micromonosporaceae</taxon>
        <taxon>Micromonospora</taxon>
    </lineage>
</organism>
<reference evidence="2 3" key="1">
    <citation type="submission" date="2020-08" db="EMBL/GenBank/DDBJ databases">
        <title>Sequencing the genomes of 1000 actinobacteria strains.</title>
        <authorList>
            <person name="Klenk H.-P."/>
        </authorList>
    </citation>
    <scope>NUCLEOTIDE SEQUENCE [LARGE SCALE GENOMIC DNA]</scope>
    <source>
        <strain evidence="2 3">DSM 45886</strain>
    </source>
</reference>
<dbReference type="RefSeq" id="WP_184533642.1">
    <property type="nucleotide sequence ID" value="NZ_JACHJW010000001.1"/>
</dbReference>
<gene>
    <name evidence="2" type="ORF">FHR38_001295</name>
</gene>
<evidence type="ECO:0000256" key="1">
    <source>
        <dbReference type="SAM" id="MobiDB-lite"/>
    </source>
</evidence>
<dbReference type="EMBL" id="JACHJW010000001">
    <property type="protein sequence ID" value="MBB4957562.1"/>
    <property type="molecule type" value="Genomic_DNA"/>
</dbReference>
<dbReference type="Proteomes" id="UP000578819">
    <property type="component" value="Unassembled WGS sequence"/>
</dbReference>
<comment type="caution">
    <text evidence="2">The sequence shown here is derived from an EMBL/GenBank/DDBJ whole genome shotgun (WGS) entry which is preliminary data.</text>
</comment>
<keyword evidence="3" id="KW-1185">Reference proteome</keyword>
<accession>A0A7W7SML0</accession>
<dbReference type="Pfam" id="PF14430">
    <property type="entry name" value="Imm1"/>
    <property type="match status" value="1"/>
</dbReference>
<proteinExistence type="predicted"/>
<name>A0A7W7SML0_9ACTN</name>